<evidence type="ECO:0000313" key="3">
    <source>
        <dbReference type="Proteomes" id="UP000249341"/>
    </source>
</evidence>
<dbReference type="Pfam" id="PF09250">
    <property type="entry name" value="Prim-Pol"/>
    <property type="match status" value="1"/>
</dbReference>
<feature type="domain" description="DNA primase/polymerase bifunctional N-terminal" evidence="1">
    <location>
        <begin position="27"/>
        <end position="178"/>
    </location>
</feature>
<name>A0A327ZEQ2_9ACTN</name>
<dbReference type="RefSeq" id="WP_111649167.1">
    <property type="nucleotide sequence ID" value="NZ_JACHWI010000001.1"/>
</dbReference>
<protein>
    <submittedName>
        <fullName evidence="2">Bifunctional DNA primase/polymerase-like protein</fullName>
    </submittedName>
</protein>
<evidence type="ECO:0000313" key="2">
    <source>
        <dbReference type="EMBL" id="RAK39765.1"/>
    </source>
</evidence>
<sequence length="212" mass="23260">MQWTSRQPFVPPALLDRLDRVRLRRAALRYAAHGWDVTPGAYLAGHRFHCGRPGCTITGCHPALDAWAESASGDPIRISAWWRHQAHTVLLPTGSAFDVLEVPATLGSRVPDLGPVAVTGAGRWMFLVSPGQSLRPELEQRLDVILHGLGSWIPAPPNRLPDGQVRWTVTPEQVDWRLPDAERVQDLLAAAAGPVRARPAIPRQLSTARRAA</sequence>
<dbReference type="Proteomes" id="UP000249341">
    <property type="component" value="Unassembled WGS sequence"/>
</dbReference>
<proteinExistence type="predicted"/>
<gene>
    <name evidence="2" type="ORF">B0I29_104303</name>
</gene>
<dbReference type="InterPro" id="IPR015330">
    <property type="entry name" value="DNA_primase/pol_bifunc_N"/>
</dbReference>
<reference evidence="2 3" key="1">
    <citation type="submission" date="2018-06" db="EMBL/GenBank/DDBJ databases">
        <title>Genomic Encyclopedia of Type Strains, Phase III (KMG-III): the genomes of soil and plant-associated and newly described type strains.</title>
        <authorList>
            <person name="Whitman W."/>
        </authorList>
    </citation>
    <scope>NUCLEOTIDE SEQUENCE [LARGE SCALE GENOMIC DNA]</scope>
    <source>
        <strain evidence="2 3">CGMCC 4.7090</strain>
    </source>
</reference>
<dbReference type="AlphaFoldDB" id="A0A327ZEQ2"/>
<dbReference type="EMBL" id="QLMJ01000004">
    <property type="protein sequence ID" value="RAK39765.1"/>
    <property type="molecule type" value="Genomic_DNA"/>
</dbReference>
<dbReference type="SMART" id="SM00943">
    <property type="entry name" value="Prim-Pol"/>
    <property type="match status" value="1"/>
</dbReference>
<keyword evidence="3" id="KW-1185">Reference proteome</keyword>
<comment type="caution">
    <text evidence="2">The sequence shown here is derived from an EMBL/GenBank/DDBJ whole genome shotgun (WGS) entry which is preliminary data.</text>
</comment>
<dbReference type="OrthoDB" id="3397040at2"/>
<organism evidence="2 3">
    <name type="scientific">Actinoplanes lutulentus</name>
    <dbReference type="NCBI Taxonomy" id="1287878"/>
    <lineage>
        <taxon>Bacteria</taxon>
        <taxon>Bacillati</taxon>
        <taxon>Actinomycetota</taxon>
        <taxon>Actinomycetes</taxon>
        <taxon>Micromonosporales</taxon>
        <taxon>Micromonosporaceae</taxon>
        <taxon>Actinoplanes</taxon>
    </lineage>
</organism>
<evidence type="ECO:0000259" key="1">
    <source>
        <dbReference type="SMART" id="SM00943"/>
    </source>
</evidence>
<accession>A0A327ZEQ2</accession>